<keyword evidence="4" id="KW-0238">DNA-binding</keyword>
<dbReference type="STRING" id="626887.J057_16525"/>
<dbReference type="EMBL" id="APLQ01000014">
    <property type="protein sequence ID" value="ENO13021.1"/>
    <property type="molecule type" value="Genomic_DNA"/>
</dbReference>
<comment type="caution">
    <text evidence="7">The sequence shown here is derived from an EMBL/GenBank/DDBJ whole genome shotgun (WGS) entry which is preliminary data.</text>
</comment>
<dbReference type="RefSeq" id="WP_004581246.1">
    <property type="nucleotide sequence ID" value="NZ_AP028878.1"/>
</dbReference>
<comment type="subcellular location">
    <subcellularLocation>
        <location evidence="1">Cytoplasm</location>
    </subcellularLocation>
</comment>
<dbReference type="AlphaFoldDB" id="N6WNC8"/>
<accession>N6WNC8</accession>
<dbReference type="PRINTS" id="PR00598">
    <property type="entry name" value="HTHMARR"/>
</dbReference>
<dbReference type="GO" id="GO:0003700">
    <property type="term" value="F:DNA-binding transcription factor activity"/>
    <property type="evidence" value="ECO:0007669"/>
    <property type="project" value="InterPro"/>
</dbReference>
<reference evidence="7 8" key="1">
    <citation type="journal article" date="2013" name="Genome Announc.">
        <title>Genome Sequence of the Polycyclic Aromatic Hydrocarbon-Degrading Bacterium Strain Marinobacter nanhaiticus D15-8WT.</title>
        <authorList>
            <person name="Cui Z."/>
            <person name="Gao W."/>
            <person name="Li Q."/>
            <person name="Xu G."/>
            <person name="Zheng L."/>
        </authorList>
    </citation>
    <scope>NUCLEOTIDE SEQUENCE [LARGE SCALE GENOMIC DNA]</scope>
    <source>
        <strain evidence="7 8">D15-8W</strain>
    </source>
</reference>
<feature type="domain" description="HTH marR-type" evidence="6">
    <location>
        <begin position="13"/>
        <end position="149"/>
    </location>
</feature>
<dbReference type="GO" id="GO:0003677">
    <property type="term" value="F:DNA binding"/>
    <property type="evidence" value="ECO:0007669"/>
    <property type="project" value="UniProtKB-KW"/>
</dbReference>
<keyword evidence="2" id="KW-0963">Cytoplasm</keyword>
<proteinExistence type="predicted"/>
<evidence type="ECO:0000259" key="6">
    <source>
        <dbReference type="PROSITE" id="PS50995"/>
    </source>
</evidence>
<dbReference type="InterPro" id="IPR036388">
    <property type="entry name" value="WH-like_DNA-bd_sf"/>
</dbReference>
<gene>
    <name evidence="7" type="ORF">J057_16525</name>
</gene>
<evidence type="ECO:0000256" key="2">
    <source>
        <dbReference type="ARBA" id="ARBA00022490"/>
    </source>
</evidence>
<dbReference type="InterPro" id="IPR000835">
    <property type="entry name" value="HTH_MarR-typ"/>
</dbReference>
<dbReference type="SUPFAM" id="SSF46785">
    <property type="entry name" value="Winged helix' DNA-binding domain"/>
    <property type="match status" value="1"/>
</dbReference>
<dbReference type="Pfam" id="PF22381">
    <property type="entry name" value="Staph_reg_Sar_Rot"/>
    <property type="match status" value="1"/>
</dbReference>
<keyword evidence="3" id="KW-0805">Transcription regulation</keyword>
<evidence type="ECO:0000256" key="3">
    <source>
        <dbReference type="ARBA" id="ARBA00023015"/>
    </source>
</evidence>
<evidence type="ECO:0000256" key="1">
    <source>
        <dbReference type="ARBA" id="ARBA00004496"/>
    </source>
</evidence>
<dbReference type="FunFam" id="1.10.10.10:FF:000163">
    <property type="entry name" value="MarR family transcriptional regulator"/>
    <property type="match status" value="1"/>
</dbReference>
<dbReference type="SMART" id="SM00347">
    <property type="entry name" value="HTH_MARR"/>
    <property type="match status" value="1"/>
</dbReference>
<dbReference type="InterPro" id="IPR036390">
    <property type="entry name" value="WH_DNA-bd_sf"/>
</dbReference>
<dbReference type="GO" id="GO:0005737">
    <property type="term" value="C:cytoplasm"/>
    <property type="evidence" value="ECO:0007669"/>
    <property type="project" value="UniProtKB-SubCell"/>
</dbReference>
<dbReference type="Proteomes" id="UP000013165">
    <property type="component" value="Unassembled WGS sequence"/>
</dbReference>
<dbReference type="PROSITE" id="PS50995">
    <property type="entry name" value="HTH_MARR_2"/>
    <property type="match status" value="1"/>
</dbReference>
<dbReference type="Gene3D" id="1.10.10.10">
    <property type="entry name" value="Winged helix-like DNA-binding domain superfamily/Winged helix DNA-binding domain"/>
    <property type="match status" value="1"/>
</dbReference>
<dbReference type="PANTHER" id="PTHR33164:SF5">
    <property type="entry name" value="ORGANIC HYDROPEROXIDE RESISTANCE TRANSCRIPTIONAL REGULATOR"/>
    <property type="match status" value="1"/>
</dbReference>
<sequence length="149" mass="16887">MSQNDDCAELQLENQLCFALHSTSLMMTKVYKPFLKALGLTYPQYLAMLVLWENDGLTVGEMSRKLLTDPGSLTPLLKRLEAEGAIKRTRRSTDERVVELRLTPEGKAMREIARTIPSCIAGASDRSFERLMALRDELVALREELRKSL</sequence>
<evidence type="ECO:0000256" key="5">
    <source>
        <dbReference type="ARBA" id="ARBA00023163"/>
    </source>
</evidence>
<dbReference type="PATRIC" id="fig|626887.3.peg.3303"/>
<dbReference type="eggNOG" id="COG1846">
    <property type="taxonomic scope" value="Bacteria"/>
</dbReference>
<dbReference type="PANTHER" id="PTHR33164">
    <property type="entry name" value="TRANSCRIPTIONAL REGULATOR, MARR FAMILY"/>
    <property type="match status" value="1"/>
</dbReference>
<evidence type="ECO:0000313" key="8">
    <source>
        <dbReference type="Proteomes" id="UP000013165"/>
    </source>
</evidence>
<dbReference type="OrthoDB" id="9806864at2"/>
<dbReference type="InterPro" id="IPR055166">
    <property type="entry name" value="Transc_reg_Sar_Rot_HTH"/>
</dbReference>
<keyword evidence="5" id="KW-0804">Transcription</keyword>
<protein>
    <submittedName>
        <fullName evidence="7">MarR family transcriptional regulator</fullName>
    </submittedName>
</protein>
<evidence type="ECO:0000313" key="7">
    <source>
        <dbReference type="EMBL" id="ENO13021.1"/>
    </source>
</evidence>
<dbReference type="HOGENOM" id="CLU_083287_3_0_6"/>
<dbReference type="InterPro" id="IPR039422">
    <property type="entry name" value="MarR/SlyA-like"/>
</dbReference>
<dbReference type="GO" id="GO:0006950">
    <property type="term" value="P:response to stress"/>
    <property type="evidence" value="ECO:0007669"/>
    <property type="project" value="TreeGrafter"/>
</dbReference>
<evidence type="ECO:0000256" key="4">
    <source>
        <dbReference type="ARBA" id="ARBA00023125"/>
    </source>
</evidence>
<organism evidence="7 8">
    <name type="scientific">Marinobacter nanhaiticus D15-8W</name>
    <dbReference type="NCBI Taxonomy" id="626887"/>
    <lineage>
        <taxon>Bacteria</taxon>
        <taxon>Pseudomonadati</taxon>
        <taxon>Pseudomonadota</taxon>
        <taxon>Gammaproteobacteria</taxon>
        <taxon>Pseudomonadales</taxon>
        <taxon>Marinobacteraceae</taxon>
        <taxon>Marinobacter</taxon>
    </lineage>
</organism>
<keyword evidence="8" id="KW-1185">Reference proteome</keyword>
<name>N6WNC8_9GAMM</name>